<comment type="similarity">
    <text evidence="1 3">Belongs to the short-chain dehydrogenases/reductases (SDR) family.</text>
</comment>
<dbReference type="Proteomes" id="UP001500454">
    <property type="component" value="Unassembled WGS sequence"/>
</dbReference>
<keyword evidence="2" id="KW-0560">Oxidoreductase</keyword>
<dbReference type="EMBL" id="BAABHA010000015">
    <property type="protein sequence ID" value="GAA4391214.1"/>
    <property type="molecule type" value="Genomic_DNA"/>
</dbReference>
<dbReference type="PANTHER" id="PTHR43115:SF4">
    <property type="entry name" value="DEHYDROGENASE_REDUCTASE SDR FAMILY MEMBER 11"/>
    <property type="match status" value="1"/>
</dbReference>
<keyword evidence="5" id="KW-1185">Reference proteome</keyword>
<protein>
    <submittedName>
        <fullName evidence="4">SDR family NAD(P)-dependent oxidoreductase</fullName>
    </submittedName>
</protein>
<organism evidence="4 5">
    <name type="scientific">Hymenobacter koreensis</name>
    <dbReference type="NCBI Taxonomy" id="1084523"/>
    <lineage>
        <taxon>Bacteria</taxon>
        <taxon>Pseudomonadati</taxon>
        <taxon>Bacteroidota</taxon>
        <taxon>Cytophagia</taxon>
        <taxon>Cytophagales</taxon>
        <taxon>Hymenobacteraceae</taxon>
        <taxon>Hymenobacter</taxon>
    </lineage>
</organism>
<dbReference type="CDD" id="cd05233">
    <property type="entry name" value="SDR_c"/>
    <property type="match status" value="1"/>
</dbReference>
<dbReference type="InterPro" id="IPR002347">
    <property type="entry name" value="SDR_fam"/>
</dbReference>
<evidence type="ECO:0000256" key="3">
    <source>
        <dbReference type="RuleBase" id="RU000363"/>
    </source>
</evidence>
<evidence type="ECO:0000313" key="4">
    <source>
        <dbReference type="EMBL" id="GAA4391214.1"/>
    </source>
</evidence>
<evidence type="ECO:0000256" key="1">
    <source>
        <dbReference type="ARBA" id="ARBA00006484"/>
    </source>
</evidence>
<reference evidence="5" key="1">
    <citation type="journal article" date="2019" name="Int. J. Syst. Evol. Microbiol.">
        <title>The Global Catalogue of Microorganisms (GCM) 10K type strain sequencing project: providing services to taxonomists for standard genome sequencing and annotation.</title>
        <authorList>
            <consortium name="The Broad Institute Genomics Platform"/>
            <consortium name="The Broad Institute Genome Sequencing Center for Infectious Disease"/>
            <person name="Wu L."/>
            <person name="Ma J."/>
        </authorList>
    </citation>
    <scope>NUCLEOTIDE SEQUENCE [LARGE SCALE GENOMIC DNA]</scope>
    <source>
        <strain evidence="5">JCM 17924</strain>
    </source>
</reference>
<dbReference type="PRINTS" id="PR00081">
    <property type="entry name" value="GDHRDH"/>
</dbReference>
<accession>A0ABP8JI71</accession>
<comment type="caution">
    <text evidence="4">The sequence shown here is derived from an EMBL/GenBank/DDBJ whole genome shotgun (WGS) entry which is preliminary data.</text>
</comment>
<dbReference type="PRINTS" id="PR00080">
    <property type="entry name" value="SDRFAMILY"/>
</dbReference>
<dbReference type="PANTHER" id="PTHR43115">
    <property type="entry name" value="DEHYDROGENASE/REDUCTASE SDR FAMILY MEMBER 11"/>
    <property type="match status" value="1"/>
</dbReference>
<dbReference type="SUPFAM" id="SSF51735">
    <property type="entry name" value="NAD(P)-binding Rossmann-fold domains"/>
    <property type="match status" value="1"/>
</dbReference>
<gene>
    <name evidence="4" type="ORF">GCM10023186_40310</name>
</gene>
<dbReference type="Gene3D" id="3.40.50.720">
    <property type="entry name" value="NAD(P)-binding Rossmann-like Domain"/>
    <property type="match status" value="1"/>
</dbReference>
<sequence>MPTQFLRSEKQIPLPAKRTSPMNDLTDKVAIVTGASRGIGRAIATLLAIQGAKVVCVARSEDELLEVAQKANGLAVIANVSDEGDAQSVVAETLSQYGRLDIVVCNAGVGSFNLLENFSAEEWDRMFDTNVKGTFLLCKAALPYLKQQGYGHIVGIASDVSKRTFVHGTAYGASKYAQHAVLDALRKEVRGHGIKVSVVYPGLVDTHFNEAKPGTVEKEKTHLQPIDVAQAVRYVLEAPPHVVVDELMIHPLSQEW</sequence>
<dbReference type="Pfam" id="PF00106">
    <property type="entry name" value="adh_short"/>
    <property type="match status" value="1"/>
</dbReference>
<evidence type="ECO:0000313" key="5">
    <source>
        <dbReference type="Proteomes" id="UP001500454"/>
    </source>
</evidence>
<dbReference type="InterPro" id="IPR036291">
    <property type="entry name" value="NAD(P)-bd_dom_sf"/>
</dbReference>
<proteinExistence type="inferred from homology"/>
<name>A0ABP8JI71_9BACT</name>
<evidence type="ECO:0000256" key="2">
    <source>
        <dbReference type="ARBA" id="ARBA00023002"/>
    </source>
</evidence>